<evidence type="ECO:0000313" key="1">
    <source>
        <dbReference type="EMBL" id="AZQ44540.1"/>
    </source>
</evidence>
<keyword evidence="2" id="KW-1185">Reference proteome</keyword>
<dbReference type="CDD" id="cd07177">
    <property type="entry name" value="terB_like"/>
    <property type="match status" value="1"/>
</dbReference>
<dbReference type="EMBL" id="CP034549">
    <property type="protein sequence ID" value="AZQ44540.1"/>
    <property type="molecule type" value="Genomic_DNA"/>
</dbReference>
<dbReference type="RefSeq" id="WP_126448078.1">
    <property type="nucleotide sequence ID" value="NZ_CP034549.1"/>
</dbReference>
<name>A0A3S9MZD4_9FLAO</name>
<dbReference type="SUPFAM" id="SSF158682">
    <property type="entry name" value="TerB-like"/>
    <property type="match status" value="1"/>
</dbReference>
<dbReference type="KEGG" id="noj:EJ995_09890"/>
<dbReference type="Proteomes" id="UP000279600">
    <property type="component" value="Chromosome"/>
</dbReference>
<dbReference type="InterPro" id="IPR029024">
    <property type="entry name" value="TerB-like"/>
</dbReference>
<dbReference type="AlphaFoldDB" id="A0A3S9MZD4"/>
<dbReference type="Gene3D" id="1.10.3680.10">
    <property type="entry name" value="TerB-like"/>
    <property type="match status" value="1"/>
</dbReference>
<gene>
    <name evidence="1" type="ORF">EJ995_09890</name>
</gene>
<proteinExistence type="predicted"/>
<reference evidence="1 2" key="1">
    <citation type="submission" date="2018-12" db="EMBL/GenBank/DDBJ databases">
        <title>Complete genome of Nonlabens sp. MJ115.</title>
        <authorList>
            <person name="Choi H.S."/>
            <person name="Jung J."/>
        </authorList>
    </citation>
    <scope>NUCLEOTIDE SEQUENCE [LARGE SCALE GENOMIC DNA]</scope>
    <source>
        <strain evidence="1 2">MJ115</strain>
    </source>
</reference>
<evidence type="ECO:0000313" key="2">
    <source>
        <dbReference type="Proteomes" id="UP000279600"/>
    </source>
</evidence>
<organism evidence="1 2">
    <name type="scientific">Nonlabens ponticola</name>
    <dbReference type="NCBI Taxonomy" id="2496866"/>
    <lineage>
        <taxon>Bacteria</taxon>
        <taxon>Pseudomonadati</taxon>
        <taxon>Bacteroidota</taxon>
        <taxon>Flavobacteriia</taxon>
        <taxon>Flavobacteriales</taxon>
        <taxon>Flavobacteriaceae</taxon>
        <taxon>Nonlabens</taxon>
    </lineage>
</organism>
<dbReference type="OrthoDB" id="1143847at2"/>
<protein>
    <submittedName>
        <fullName evidence="1">TerB family tellurite resistance protein</fullName>
    </submittedName>
</protein>
<sequence length="137" mass="15756">MMNYTEKEKEDILVELIKMAHADAHLKKEEIEFIKALGKRLGIDDDQVLQMIEHPETGKISPPKSFTQRIVHFHRLMLMMHIDGVVDDGELQFLHEVALKYGIRQSTVAMLLAKMKQYPHGDIPPTELLSIHTQTSN</sequence>
<accession>A0A3S9MZD4</accession>